<dbReference type="EMBL" id="LIAE01004846">
    <property type="protein sequence ID" value="PAV93644.1"/>
    <property type="molecule type" value="Genomic_DNA"/>
</dbReference>
<sequence length="82" mass="8506">MSAGVPARVCAIELVCASASTAALLDWVRQAARASGWRSRQSVSSFTARLRASCGETSASSAGSRWVTLAMNVSSRARSSIA</sequence>
<evidence type="ECO:0000313" key="1">
    <source>
        <dbReference type="EMBL" id="PAV93644.1"/>
    </source>
</evidence>
<keyword evidence="2" id="KW-1185">Reference proteome</keyword>
<reference evidence="1 2" key="1">
    <citation type="journal article" date="2017" name="Curr. Biol.">
        <title>Genome architecture and evolution of a unichromosomal asexual nematode.</title>
        <authorList>
            <person name="Fradin H."/>
            <person name="Zegar C."/>
            <person name="Gutwein M."/>
            <person name="Lucas J."/>
            <person name="Kovtun M."/>
            <person name="Corcoran D."/>
            <person name="Baugh L.R."/>
            <person name="Kiontke K."/>
            <person name="Gunsalus K."/>
            <person name="Fitch D.H."/>
            <person name="Piano F."/>
        </authorList>
    </citation>
    <scope>NUCLEOTIDE SEQUENCE [LARGE SCALE GENOMIC DNA]</scope>
    <source>
        <strain evidence="1">PF1309</strain>
    </source>
</reference>
<evidence type="ECO:0000313" key="2">
    <source>
        <dbReference type="Proteomes" id="UP000218231"/>
    </source>
</evidence>
<proteinExistence type="predicted"/>
<organism evidence="1 2">
    <name type="scientific">Diploscapter pachys</name>
    <dbReference type="NCBI Taxonomy" id="2018661"/>
    <lineage>
        <taxon>Eukaryota</taxon>
        <taxon>Metazoa</taxon>
        <taxon>Ecdysozoa</taxon>
        <taxon>Nematoda</taxon>
        <taxon>Chromadorea</taxon>
        <taxon>Rhabditida</taxon>
        <taxon>Rhabditina</taxon>
        <taxon>Rhabditomorpha</taxon>
        <taxon>Rhabditoidea</taxon>
        <taxon>Rhabditidae</taxon>
        <taxon>Diploscapter</taxon>
    </lineage>
</organism>
<dbReference type="Proteomes" id="UP000218231">
    <property type="component" value="Unassembled WGS sequence"/>
</dbReference>
<gene>
    <name evidence="1" type="ORF">WR25_03821</name>
</gene>
<accession>A0A2A2M5B9</accession>
<comment type="caution">
    <text evidence="1">The sequence shown here is derived from an EMBL/GenBank/DDBJ whole genome shotgun (WGS) entry which is preliminary data.</text>
</comment>
<dbReference type="AlphaFoldDB" id="A0A2A2M5B9"/>
<name>A0A2A2M5B9_9BILA</name>
<protein>
    <submittedName>
        <fullName evidence="1">Uncharacterized protein</fullName>
    </submittedName>
</protein>